<dbReference type="InterPro" id="IPR023809">
    <property type="entry name" value="Thiopep_bacteriocin_synth_dom"/>
</dbReference>
<sequence>MGRGVNGDEWWYARLYPGAASGMDTVAAGASRWAKRTAGEIDARCWYFIRYVDATGVHIRLRVRAAPDALDTLDGRCGPLRELVAATGGSRSPAHRRLIPEAGTLDTPGPPGVRLGAYEPEVDKYGRDHLRDAEAAFQDSSELMLDLDATGKPQPGARAGLAAHLMREAATAVLTEAECREFWPFHRGYWGEHLRLLRLSKTTLQKRLDTVVATIAGHPPTEAELDLLRGWSDRLARRLHTTEPSRRPRLFFHHLHMSMNRLGYLPAEEAMIGLAMIGGGK</sequence>
<dbReference type="Pfam" id="PF14028">
    <property type="entry name" value="Lant_dehydr_C"/>
    <property type="match status" value="1"/>
</dbReference>
<protein>
    <recommendedName>
        <fullName evidence="1">Thiopeptide-type bacteriocin biosynthesis domain-containing protein</fullName>
    </recommendedName>
</protein>
<accession>A0A1W2LWU8</accession>
<reference evidence="2 3" key="1">
    <citation type="submission" date="2016-12" db="EMBL/GenBank/DDBJ databases">
        <title>Amycolatopsis keratiniphila subsp. keratiniphila genome sequencing and assembly.</title>
        <authorList>
            <person name="Mayilraj S."/>
            <person name="Kaur N."/>
        </authorList>
    </citation>
    <scope>NUCLEOTIDE SEQUENCE [LARGE SCALE GENOMIC DNA]</scope>
    <source>
        <strain evidence="2 3">DSM 44409</strain>
    </source>
</reference>
<organism evidence="2 3">
    <name type="scientific">Amycolatopsis keratiniphila subsp. keratiniphila</name>
    <dbReference type="NCBI Taxonomy" id="227715"/>
    <lineage>
        <taxon>Bacteria</taxon>
        <taxon>Bacillati</taxon>
        <taxon>Actinomycetota</taxon>
        <taxon>Actinomycetes</taxon>
        <taxon>Pseudonocardiales</taxon>
        <taxon>Pseudonocardiaceae</taxon>
        <taxon>Amycolatopsis</taxon>
        <taxon>Amycolatopsis japonica group</taxon>
    </lineage>
</organism>
<gene>
    <name evidence="2" type="ORF">AVR91_0211910</name>
</gene>
<evidence type="ECO:0000259" key="1">
    <source>
        <dbReference type="Pfam" id="PF14028"/>
    </source>
</evidence>
<proteinExistence type="predicted"/>
<dbReference type="EMBL" id="LQMT02000012">
    <property type="protein sequence ID" value="ONF71383.1"/>
    <property type="molecule type" value="Genomic_DNA"/>
</dbReference>
<dbReference type="Proteomes" id="UP000076660">
    <property type="component" value="Unassembled WGS sequence"/>
</dbReference>
<name>A0A1W2LWU8_9PSEU</name>
<evidence type="ECO:0000313" key="3">
    <source>
        <dbReference type="Proteomes" id="UP000076660"/>
    </source>
</evidence>
<dbReference type="AlphaFoldDB" id="A0A1W2LWU8"/>
<feature type="domain" description="Thiopeptide-type bacteriocin biosynthesis" evidence="1">
    <location>
        <begin position="10"/>
        <end position="272"/>
    </location>
</feature>
<comment type="caution">
    <text evidence="2">The sequence shown here is derived from an EMBL/GenBank/DDBJ whole genome shotgun (WGS) entry which is preliminary data.</text>
</comment>
<evidence type="ECO:0000313" key="2">
    <source>
        <dbReference type="EMBL" id="ONF71383.1"/>
    </source>
</evidence>